<accession>A0A3Q3SL02</accession>
<dbReference type="Gene3D" id="2.10.90.10">
    <property type="entry name" value="Cystine-knot cytokines"/>
    <property type="match status" value="1"/>
</dbReference>
<evidence type="ECO:0000256" key="6">
    <source>
        <dbReference type="SAM" id="SignalP"/>
    </source>
</evidence>
<dbReference type="InterPro" id="IPR029034">
    <property type="entry name" value="Cystine-knot_cytokine"/>
</dbReference>
<comment type="subcellular location">
    <subcellularLocation>
        <location evidence="1">Secreted</location>
    </subcellularLocation>
</comment>
<evidence type="ECO:0000256" key="3">
    <source>
        <dbReference type="ARBA" id="ARBA00022514"/>
    </source>
</evidence>
<evidence type="ECO:0000256" key="1">
    <source>
        <dbReference type="ARBA" id="ARBA00004613"/>
    </source>
</evidence>
<feature type="signal peptide" evidence="6">
    <location>
        <begin position="1"/>
        <end position="23"/>
    </location>
</feature>
<reference evidence="7" key="1">
    <citation type="submission" date="2025-08" db="UniProtKB">
        <authorList>
            <consortium name="Ensembl"/>
        </authorList>
    </citation>
    <scope>IDENTIFICATION</scope>
</reference>
<evidence type="ECO:0000256" key="5">
    <source>
        <dbReference type="ARBA" id="ARBA00022729"/>
    </source>
</evidence>
<dbReference type="GO" id="GO:0005125">
    <property type="term" value="F:cytokine activity"/>
    <property type="evidence" value="ECO:0007669"/>
    <property type="project" value="UniProtKB-KW"/>
</dbReference>
<evidence type="ECO:0000256" key="4">
    <source>
        <dbReference type="ARBA" id="ARBA00022525"/>
    </source>
</evidence>
<dbReference type="InterPro" id="IPR010345">
    <property type="entry name" value="IL-17_fam"/>
</dbReference>
<protein>
    <submittedName>
        <fullName evidence="7">Interleukin-17C-like</fullName>
    </submittedName>
</protein>
<evidence type="ECO:0000256" key="2">
    <source>
        <dbReference type="ARBA" id="ARBA00007236"/>
    </source>
</evidence>
<keyword evidence="5 6" id="KW-0732">Signal</keyword>
<feature type="chain" id="PRO_5018627207" evidence="6">
    <location>
        <begin position="24"/>
        <end position="163"/>
    </location>
</feature>
<dbReference type="GeneID" id="113137922"/>
<proteinExistence type="inferred from homology"/>
<sequence length="163" mass="18466">MTWANLQMIYLLSLLLLRDPAAAANAHRCVSVDELNSRASRFQRNYWDRLGLSGNPLPASRTCAQTAETMLGDLSERALSPWTYRLDQDDNRFPREISFAKCLCQGCIINQRENLSYNSVPIFAHLMILTKTLCPDDPNKYLVKKEKKIVPVACTCAVPNMTK</sequence>
<dbReference type="GO" id="GO:0006954">
    <property type="term" value="P:inflammatory response"/>
    <property type="evidence" value="ECO:0007669"/>
    <property type="project" value="InterPro"/>
</dbReference>
<dbReference type="InParanoid" id="A0A3Q3SL02"/>
<keyword evidence="8" id="KW-1185">Reference proteome</keyword>
<keyword evidence="3" id="KW-0202">Cytokine</keyword>
<dbReference type="GO" id="GO:0005615">
    <property type="term" value="C:extracellular space"/>
    <property type="evidence" value="ECO:0007669"/>
    <property type="project" value="UniProtKB-KW"/>
</dbReference>
<dbReference type="GeneTree" id="ENSGT00940000166375"/>
<dbReference type="Ensembl" id="ENSMAMT00000027214.2">
    <property type="protein sequence ID" value="ENSMAMP00000026535.1"/>
    <property type="gene ID" value="ENSMAMG00000017831.2"/>
</dbReference>
<dbReference type="Proteomes" id="UP000261640">
    <property type="component" value="Unplaced"/>
</dbReference>
<dbReference type="RefSeq" id="XP_026175705.1">
    <property type="nucleotide sequence ID" value="XM_026319920.1"/>
</dbReference>
<evidence type="ECO:0000313" key="7">
    <source>
        <dbReference type="Ensembl" id="ENSMAMP00000026535.1"/>
    </source>
</evidence>
<dbReference type="InterPro" id="IPR020440">
    <property type="entry name" value="IL-17_chr"/>
</dbReference>
<dbReference type="PRINTS" id="PR01932">
    <property type="entry name" value="INTRLEUKIN17"/>
</dbReference>
<comment type="similarity">
    <text evidence="2">Belongs to the IL-17 family.</text>
</comment>
<dbReference type="Pfam" id="PF06083">
    <property type="entry name" value="IL17"/>
    <property type="match status" value="1"/>
</dbReference>
<organism evidence="7 8">
    <name type="scientific">Mastacembelus armatus</name>
    <name type="common">zig-zag eel</name>
    <dbReference type="NCBI Taxonomy" id="205130"/>
    <lineage>
        <taxon>Eukaryota</taxon>
        <taxon>Metazoa</taxon>
        <taxon>Chordata</taxon>
        <taxon>Craniata</taxon>
        <taxon>Vertebrata</taxon>
        <taxon>Euteleostomi</taxon>
        <taxon>Actinopterygii</taxon>
        <taxon>Neopterygii</taxon>
        <taxon>Teleostei</taxon>
        <taxon>Neoteleostei</taxon>
        <taxon>Acanthomorphata</taxon>
        <taxon>Anabantaria</taxon>
        <taxon>Synbranchiformes</taxon>
        <taxon>Mastacembelidae</taxon>
        <taxon>Mastacembelus</taxon>
    </lineage>
</organism>
<keyword evidence="4" id="KW-0964">Secreted</keyword>
<name>A0A3Q3SL02_9TELE</name>
<dbReference type="OrthoDB" id="6038945at2759"/>
<dbReference type="SUPFAM" id="SSF57501">
    <property type="entry name" value="Cystine-knot cytokines"/>
    <property type="match status" value="1"/>
</dbReference>
<dbReference type="AlphaFoldDB" id="A0A3Q3SL02"/>
<reference evidence="7" key="2">
    <citation type="submission" date="2025-09" db="UniProtKB">
        <authorList>
            <consortium name="Ensembl"/>
        </authorList>
    </citation>
    <scope>IDENTIFICATION</scope>
</reference>
<evidence type="ECO:0000313" key="8">
    <source>
        <dbReference type="Proteomes" id="UP000261640"/>
    </source>
</evidence>
<dbReference type="STRING" id="205130.ENSMAMP00000026535"/>